<dbReference type="EMBL" id="CP060385">
    <property type="protein sequence ID" value="QOX89595.1"/>
    <property type="molecule type" value="Genomic_DNA"/>
</dbReference>
<feature type="domain" description="UvrC family homology region profile" evidence="1">
    <location>
        <begin position="6"/>
        <end position="39"/>
    </location>
</feature>
<dbReference type="AlphaFoldDB" id="A0A7S7FZW4"/>
<name>A0A7S7FZW4_9MOLU</name>
<sequence>MIKIVSKNINYIEVFDISHSFGKYFVSGIIVFKNYQLQKILLCFPY</sequence>
<proteinExistence type="predicted"/>
<evidence type="ECO:0000259" key="1">
    <source>
        <dbReference type="Pfam" id="PF08459"/>
    </source>
</evidence>
<gene>
    <name evidence="2" type="ORF">H7685_02375</name>
</gene>
<protein>
    <recommendedName>
        <fullName evidence="1">UvrC family homology region profile domain-containing protein</fullName>
    </recommendedName>
</protein>
<dbReference type="GO" id="GO:0009381">
    <property type="term" value="F:excinuclease ABC activity"/>
    <property type="evidence" value="ECO:0007669"/>
    <property type="project" value="InterPro"/>
</dbReference>
<evidence type="ECO:0000313" key="2">
    <source>
        <dbReference type="EMBL" id="QOX89595.1"/>
    </source>
</evidence>
<dbReference type="Pfam" id="PF08459">
    <property type="entry name" value="UvrC_RNaseH_dom"/>
    <property type="match status" value="1"/>
</dbReference>
<reference evidence="2" key="1">
    <citation type="submission" date="2020-08" db="EMBL/GenBank/DDBJ databases">
        <title>Phytoplasma sp. strain PR08 associated with Phyllody Disease of Parthenium hysterophorus.</title>
        <authorList>
            <person name="Kirdat K."/>
            <person name="Tiwarekar B."/>
            <person name="Yadav A."/>
        </authorList>
    </citation>
    <scope>NUCLEOTIDE SEQUENCE [LARGE SCALE GENOMIC DNA]</scope>
    <source>
        <strain evidence="2">PR08</strain>
    </source>
</reference>
<dbReference type="InterPro" id="IPR001162">
    <property type="entry name" value="UvrC_RNase_H_dom"/>
</dbReference>
<accession>A0A7S7FZW4</accession>
<organism evidence="2">
    <name type="scientific">Candidatus Phytoplasma australasiaticum subsp. australasiaticum</name>
    <dbReference type="NCBI Taxonomy" id="2832407"/>
    <lineage>
        <taxon>Bacteria</taxon>
        <taxon>Bacillati</taxon>
        <taxon>Mycoplasmatota</taxon>
        <taxon>Mollicutes</taxon>
        <taxon>Acholeplasmatales</taxon>
        <taxon>Acholeplasmataceae</taxon>
        <taxon>Candidatus Phytoplasma</taxon>
        <taxon>16SrII (Peanut WB group)</taxon>
        <taxon>Candidatus Phytoplasma australasiaticum</taxon>
    </lineage>
</organism>